<dbReference type="AlphaFoldDB" id="A0A4Y7Q2D2"/>
<dbReference type="EMBL" id="ML170181">
    <property type="protein sequence ID" value="TDL21378.1"/>
    <property type="molecule type" value="Genomic_DNA"/>
</dbReference>
<accession>A0A4Y7Q2D2</accession>
<sequence>MSDDDHCSSSTFFVFTMMAKFSSATTSELVIMECVLIAVSAATIERRSAACKGRCVYRVQACVKSQCGSALGTAQVHPFNSIALSASVVGGRTAL</sequence>
<name>A0A4Y7Q2D2_9AGAM</name>
<dbReference type="VEuPathDB" id="FungiDB:BD410DRAFT_303146"/>
<reference evidence="1 2" key="1">
    <citation type="submission" date="2018-06" db="EMBL/GenBank/DDBJ databases">
        <title>A transcriptomic atlas of mushroom development highlights an independent origin of complex multicellularity.</title>
        <authorList>
            <consortium name="DOE Joint Genome Institute"/>
            <person name="Krizsan K."/>
            <person name="Almasi E."/>
            <person name="Merenyi Z."/>
            <person name="Sahu N."/>
            <person name="Viragh M."/>
            <person name="Koszo T."/>
            <person name="Mondo S."/>
            <person name="Kiss B."/>
            <person name="Balint B."/>
            <person name="Kues U."/>
            <person name="Barry K."/>
            <person name="Hegedus J.C."/>
            <person name="Henrissat B."/>
            <person name="Johnson J."/>
            <person name="Lipzen A."/>
            <person name="Ohm R."/>
            <person name="Nagy I."/>
            <person name="Pangilinan J."/>
            <person name="Yan J."/>
            <person name="Xiong Y."/>
            <person name="Grigoriev I.V."/>
            <person name="Hibbett D.S."/>
            <person name="Nagy L.G."/>
        </authorList>
    </citation>
    <scope>NUCLEOTIDE SEQUENCE [LARGE SCALE GENOMIC DNA]</scope>
    <source>
        <strain evidence="1 2">SZMC22713</strain>
    </source>
</reference>
<organism evidence="1 2">
    <name type="scientific">Rickenella mellea</name>
    <dbReference type="NCBI Taxonomy" id="50990"/>
    <lineage>
        <taxon>Eukaryota</taxon>
        <taxon>Fungi</taxon>
        <taxon>Dikarya</taxon>
        <taxon>Basidiomycota</taxon>
        <taxon>Agaricomycotina</taxon>
        <taxon>Agaricomycetes</taxon>
        <taxon>Hymenochaetales</taxon>
        <taxon>Rickenellaceae</taxon>
        <taxon>Rickenella</taxon>
    </lineage>
</organism>
<proteinExistence type="predicted"/>
<dbReference type="Proteomes" id="UP000294933">
    <property type="component" value="Unassembled WGS sequence"/>
</dbReference>
<evidence type="ECO:0000313" key="2">
    <source>
        <dbReference type="Proteomes" id="UP000294933"/>
    </source>
</evidence>
<evidence type="ECO:0000313" key="1">
    <source>
        <dbReference type="EMBL" id="TDL21378.1"/>
    </source>
</evidence>
<keyword evidence="2" id="KW-1185">Reference proteome</keyword>
<gene>
    <name evidence="1" type="ORF">BD410DRAFT_303146</name>
</gene>
<protein>
    <submittedName>
        <fullName evidence="1">Uncharacterized protein</fullName>
    </submittedName>
</protein>